<name>W1YCP6_9ZZZZ</name>
<accession>W1YCP6</accession>
<proteinExistence type="predicted"/>
<dbReference type="AlphaFoldDB" id="W1YCP6"/>
<protein>
    <submittedName>
        <fullName evidence="1">Uncharacterized protein</fullName>
    </submittedName>
</protein>
<gene>
    <name evidence="1" type="ORF">Q604_UNBC05935G0001</name>
</gene>
<feature type="non-terminal residue" evidence="1">
    <location>
        <position position="1"/>
    </location>
</feature>
<comment type="caution">
    <text evidence="1">The sequence shown here is derived from an EMBL/GenBank/DDBJ whole genome shotgun (WGS) entry which is preliminary data.</text>
</comment>
<evidence type="ECO:0000313" key="1">
    <source>
        <dbReference type="EMBL" id="ETJ40161.1"/>
    </source>
</evidence>
<reference evidence="1" key="1">
    <citation type="submission" date="2013-12" db="EMBL/GenBank/DDBJ databases">
        <title>A Varibaculum cambriense genome reconstructed from a premature infant gut community with otherwise low bacterial novelty that shifts toward anaerobic metabolism during the third week of life.</title>
        <authorList>
            <person name="Brown C.T."/>
            <person name="Sharon I."/>
            <person name="Thomas B.C."/>
            <person name="Castelle C.J."/>
            <person name="Morowitz M.J."/>
            <person name="Banfield J.F."/>
        </authorList>
    </citation>
    <scope>NUCLEOTIDE SEQUENCE</scope>
</reference>
<dbReference type="EMBL" id="AZMM01005935">
    <property type="protein sequence ID" value="ETJ40161.1"/>
    <property type="molecule type" value="Genomic_DNA"/>
</dbReference>
<sequence>NNLANTYVAPLQLHLETNHRKHYHFTHYNKLYSSDAMPTVTEGLAYG</sequence>
<organism evidence="1">
    <name type="scientific">human gut metagenome</name>
    <dbReference type="NCBI Taxonomy" id="408170"/>
    <lineage>
        <taxon>unclassified sequences</taxon>
        <taxon>metagenomes</taxon>
        <taxon>organismal metagenomes</taxon>
    </lineage>
</organism>